<organism evidence="1 2">
    <name type="scientific">Bauhinia variegata</name>
    <name type="common">Purple orchid tree</name>
    <name type="synonym">Phanera variegata</name>
    <dbReference type="NCBI Taxonomy" id="167791"/>
    <lineage>
        <taxon>Eukaryota</taxon>
        <taxon>Viridiplantae</taxon>
        <taxon>Streptophyta</taxon>
        <taxon>Embryophyta</taxon>
        <taxon>Tracheophyta</taxon>
        <taxon>Spermatophyta</taxon>
        <taxon>Magnoliopsida</taxon>
        <taxon>eudicotyledons</taxon>
        <taxon>Gunneridae</taxon>
        <taxon>Pentapetalae</taxon>
        <taxon>rosids</taxon>
        <taxon>fabids</taxon>
        <taxon>Fabales</taxon>
        <taxon>Fabaceae</taxon>
        <taxon>Cercidoideae</taxon>
        <taxon>Cercideae</taxon>
        <taxon>Bauhiniinae</taxon>
        <taxon>Bauhinia</taxon>
    </lineage>
</organism>
<proteinExistence type="predicted"/>
<gene>
    <name evidence="1" type="ORF">L6164_000367</name>
</gene>
<protein>
    <submittedName>
        <fullName evidence="1">Uncharacterized protein</fullName>
    </submittedName>
</protein>
<sequence length="391" mass="44359">MENCLCRHRILNPPSLPLSSAKTHHFSPRATLKFFTNSHRKPPKGGCFDIRRRPVKVKASAGASHCEFGSLNSPLEPRSPVGKFLSGVLQNHRQLFHVAVGEELKLLSDDRDAAMARMLLNSDSDEALLHRRIAQVKEHECETAVEDIMYLLIFYKFSEIRVPLVPKLSRCIYNGRLEILPSKDWELESIYSLGILDMIKEHVTIMTGLRANCSVTESWATTQIRQFLLGRIYIASILYGYFLKSISRRFHLERSLSMTNHDLRRTSQLFQDMCPYGFKGVISSRTSNTQSIGQGLIQEEEIIEDLKGYIRGNLTGPLQRCAKLRSEEAVNLVESHSVALFGNEGLVESDNVVLTSFSSLKRLVLEAVAFGSFLWETEDHIDNVYKLQENS</sequence>
<evidence type="ECO:0000313" key="1">
    <source>
        <dbReference type="EMBL" id="KAI4356337.1"/>
    </source>
</evidence>
<dbReference type="Proteomes" id="UP000828941">
    <property type="component" value="Chromosome 1"/>
</dbReference>
<keyword evidence="2" id="KW-1185">Reference proteome</keyword>
<reference evidence="1 2" key="1">
    <citation type="journal article" date="2022" name="DNA Res.">
        <title>Chromosomal-level genome assembly of the orchid tree Bauhinia variegata (Leguminosae; Cercidoideae) supports the allotetraploid origin hypothesis of Bauhinia.</title>
        <authorList>
            <person name="Zhong Y."/>
            <person name="Chen Y."/>
            <person name="Zheng D."/>
            <person name="Pang J."/>
            <person name="Liu Y."/>
            <person name="Luo S."/>
            <person name="Meng S."/>
            <person name="Qian L."/>
            <person name="Wei D."/>
            <person name="Dai S."/>
            <person name="Zhou R."/>
        </authorList>
    </citation>
    <scope>NUCLEOTIDE SEQUENCE [LARGE SCALE GENOMIC DNA]</scope>
    <source>
        <strain evidence="1">BV-YZ2020</strain>
    </source>
</reference>
<comment type="caution">
    <text evidence="1">The sequence shown here is derived from an EMBL/GenBank/DDBJ whole genome shotgun (WGS) entry which is preliminary data.</text>
</comment>
<name>A0ACB9Q5Q3_BAUVA</name>
<accession>A0ACB9Q5Q3</accession>
<evidence type="ECO:0000313" key="2">
    <source>
        <dbReference type="Proteomes" id="UP000828941"/>
    </source>
</evidence>
<dbReference type="EMBL" id="CM039426">
    <property type="protein sequence ID" value="KAI4356337.1"/>
    <property type="molecule type" value="Genomic_DNA"/>
</dbReference>